<dbReference type="EMBL" id="BEYU01000003">
    <property type="protein sequence ID" value="GBG24058.1"/>
    <property type="molecule type" value="Genomic_DNA"/>
</dbReference>
<dbReference type="AlphaFoldDB" id="A0A2R5G2V5"/>
<evidence type="ECO:0000313" key="3">
    <source>
        <dbReference type="Proteomes" id="UP000241890"/>
    </source>
</evidence>
<dbReference type="Proteomes" id="UP000241890">
    <property type="component" value="Unassembled WGS sequence"/>
</dbReference>
<sequence length="462" mass="49282">MTDADARRKQLEAWRNARKGKGGPVKGQKLGKTITSDATATAPATSTNNASSGEAVPTKKATATASTSSTSSKLGARTSVTKTAPKETRETSKNATSSLSSSSSSPPRPYAKPTLTPTRLRFAETSKPEQTTALPPGASSTTQIRAKLAASAKKRKRALDERKSRVEAMTSARKLRKVAEEQAASAQVVKKDTQKHLENMVHEQVDLAESMIKCKKYDDARGLLKTLSTEIPSSLAVGAFWMTLVKIETALGNRVRTGSIYAHALRHCAAEEVREACAEFLESELFPPSMSTKWTLADLLSDAELAVPTSDDPLEAYLSFNPDTVQKPPRRALGSVNSAAPGSISRLGSALRSGAKRIPVKFQEDSILETDETSSPVGRSSARKGARLSQSLSQNAPAGSIVAVASVKNKPSKASLLGSEVSMTPVRRSARLQKTPSSQADVLRASNFSYTPNPQFDLSALR</sequence>
<name>A0A2R5G2V5_9STRA</name>
<gene>
    <name evidence="2" type="ORF">FCC1311_002762</name>
</gene>
<evidence type="ECO:0000256" key="1">
    <source>
        <dbReference type="SAM" id="MobiDB-lite"/>
    </source>
</evidence>
<keyword evidence="3" id="KW-1185">Reference proteome</keyword>
<protein>
    <submittedName>
        <fullName evidence="2">Uncharacterized protein</fullName>
    </submittedName>
</protein>
<feature type="region of interest" description="Disordered" evidence="1">
    <location>
        <begin position="367"/>
        <end position="392"/>
    </location>
</feature>
<accession>A0A2R5G2V5</accession>
<comment type="caution">
    <text evidence="2">The sequence shown here is derived from an EMBL/GenBank/DDBJ whole genome shotgun (WGS) entry which is preliminary data.</text>
</comment>
<organism evidence="2 3">
    <name type="scientific">Hondaea fermentalgiana</name>
    <dbReference type="NCBI Taxonomy" id="2315210"/>
    <lineage>
        <taxon>Eukaryota</taxon>
        <taxon>Sar</taxon>
        <taxon>Stramenopiles</taxon>
        <taxon>Bigyra</taxon>
        <taxon>Labyrinthulomycetes</taxon>
        <taxon>Thraustochytrida</taxon>
        <taxon>Thraustochytriidae</taxon>
        <taxon>Hondaea</taxon>
    </lineage>
</organism>
<feature type="region of interest" description="Disordered" evidence="1">
    <location>
        <begin position="1"/>
        <end position="118"/>
    </location>
</feature>
<reference evidence="2 3" key="1">
    <citation type="submission" date="2017-12" db="EMBL/GenBank/DDBJ databases">
        <title>Sequencing, de novo assembly and annotation of complete genome of a new Thraustochytrid species, strain FCC1311.</title>
        <authorList>
            <person name="Sedici K."/>
            <person name="Godart F."/>
            <person name="Aiese Cigliano R."/>
            <person name="Sanseverino W."/>
            <person name="Barakat M."/>
            <person name="Ortet P."/>
            <person name="Marechal E."/>
            <person name="Cagnac O."/>
            <person name="Amato A."/>
        </authorList>
    </citation>
    <scope>NUCLEOTIDE SEQUENCE [LARGE SCALE GENOMIC DNA]</scope>
</reference>
<feature type="compositionally biased region" description="Basic and acidic residues" evidence="1">
    <location>
        <begin position="1"/>
        <end position="12"/>
    </location>
</feature>
<feature type="compositionally biased region" description="Low complexity" evidence="1">
    <location>
        <begin position="35"/>
        <end position="73"/>
    </location>
</feature>
<evidence type="ECO:0000313" key="2">
    <source>
        <dbReference type="EMBL" id="GBG24058.1"/>
    </source>
</evidence>
<dbReference type="InParanoid" id="A0A2R5G2V5"/>
<proteinExistence type="predicted"/>